<dbReference type="Gene3D" id="3.40.50.880">
    <property type="match status" value="1"/>
</dbReference>
<dbReference type="Pfam" id="PF01965">
    <property type="entry name" value="DJ-1_PfpI"/>
    <property type="match status" value="1"/>
</dbReference>
<accession>A0ABW4PGZ7</accession>
<keyword evidence="1" id="KW-0805">Transcription regulation</keyword>
<name>A0ABW4PGZ7_9ACTN</name>
<dbReference type="InterPro" id="IPR029062">
    <property type="entry name" value="Class_I_gatase-like"/>
</dbReference>
<gene>
    <name evidence="4" type="ORF">ACFSJS_07665</name>
</gene>
<evidence type="ECO:0000259" key="3">
    <source>
        <dbReference type="PROSITE" id="PS01124"/>
    </source>
</evidence>
<dbReference type="InterPro" id="IPR009057">
    <property type="entry name" value="Homeodomain-like_sf"/>
</dbReference>
<keyword evidence="5" id="KW-1185">Reference proteome</keyword>
<dbReference type="Gene3D" id="1.10.10.60">
    <property type="entry name" value="Homeodomain-like"/>
    <property type="match status" value="2"/>
</dbReference>
<dbReference type="InterPro" id="IPR002818">
    <property type="entry name" value="DJ-1/PfpI"/>
</dbReference>
<dbReference type="Proteomes" id="UP001597365">
    <property type="component" value="Unassembled WGS sequence"/>
</dbReference>
<keyword evidence="2" id="KW-0804">Transcription</keyword>
<sequence>MRSVHSVAVLAPRGAVGFDLAAVCQVFASVRLPDGSAPYEVRVCGDSPVTATAADVPCFELTAAHPLEAALEADTVVVPGVHGHGAEPDRRTVEVLRAAADRGIRVASVCTGAFLLAEAGLLEEAPATTHWRAADRLARAYPGVRVRPSVLFVDNGRVLTSAGVAAGLDLCLHMVSRDHGAAVAARTARMLVVPLRREGGQAQFVSHPAPDAAGGAVRLQETLEWLHGSLHRTLTLSDIARHAGLSVRSLNRHFRAQTGTTPMRWLLWARVERARELLETTDLAVERVAGLCGFGSAVSMRAHFRKRLGTSPAAYREAFRAPLP</sequence>
<dbReference type="CDD" id="cd03137">
    <property type="entry name" value="GATase1_AraC_1"/>
    <property type="match status" value="1"/>
</dbReference>
<organism evidence="4 5">
    <name type="scientific">Streptomyces desertarenae</name>
    <dbReference type="NCBI Taxonomy" id="2666184"/>
    <lineage>
        <taxon>Bacteria</taxon>
        <taxon>Bacillati</taxon>
        <taxon>Actinomycetota</taxon>
        <taxon>Actinomycetes</taxon>
        <taxon>Kitasatosporales</taxon>
        <taxon>Streptomycetaceae</taxon>
        <taxon>Streptomyces</taxon>
    </lineage>
</organism>
<dbReference type="PANTHER" id="PTHR43130:SF3">
    <property type="entry name" value="HTH-TYPE TRANSCRIPTIONAL REGULATOR RV1931C"/>
    <property type="match status" value="1"/>
</dbReference>
<reference evidence="5" key="1">
    <citation type="journal article" date="2019" name="Int. J. Syst. Evol. Microbiol.">
        <title>The Global Catalogue of Microorganisms (GCM) 10K type strain sequencing project: providing services to taxonomists for standard genome sequencing and annotation.</title>
        <authorList>
            <consortium name="The Broad Institute Genomics Platform"/>
            <consortium name="The Broad Institute Genome Sequencing Center for Infectious Disease"/>
            <person name="Wu L."/>
            <person name="Ma J."/>
        </authorList>
    </citation>
    <scope>NUCLEOTIDE SEQUENCE [LARGE SCALE GENOMIC DNA]</scope>
    <source>
        <strain evidence="5">CGMCC 4.7455</strain>
    </source>
</reference>
<dbReference type="PROSITE" id="PS01124">
    <property type="entry name" value="HTH_ARAC_FAMILY_2"/>
    <property type="match status" value="1"/>
</dbReference>
<dbReference type="Pfam" id="PF12833">
    <property type="entry name" value="HTH_18"/>
    <property type="match status" value="1"/>
</dbReference>
<comment type="caution">
    <text evidence="4">The sequence shown here is derived from an EMBL/GenBank/DDBJ whole genome shotgun (WGS) entry which is preliminary data.</text>
</comment>
<evidence type="ECO:0000256" key="2">
    <source>
        <dbReference type="ARBA" id="ARBA00023163"/>
    </source>
</evidence>
<proteinExistence type="predicted"/>
<feature type="domain" description="HTH araC/xylS-type" evidence="3">
    <location>
        <begin position="220"/>
        <end position="318"/>
    </location>
</feature>
<dbReference type="InterPro" id="IPR052158">
    <property type="entry name" value="INH-QAR"/>
</dbReference>
<dbReference type="InterPro" id="IPR018060">
    <property type="entry name" value="HTH_AraC"/>
</dbReference>
<dbReference type="SUPFAM" id="SSF46689">
    <property type="entry name" value="Homeodomain-like"/>
    <property type="match status" value="2"/>
</dbReference>
<dbReference type="SUPFAM" id="SSF52317">
    <property type="entry name" value="Class I glutamine amidotransferase-like"/>
    <property type="match status" value="1"/>
</dbReference>
<dbReference type="EMBL" id="JBHUFU010000003">
    <property type="protein sequence ID" value="MFD1829539.1"/>
    <property type="molecule type" value="Genomic_DNA"/>
</dbReference>
<evidence type="ECO:0000256" key="1">
    <source>
        <dbReference type="ARBA" id="ARBA00023015"/>
    </source>
</evidence>
<dbReference type="RefSeq" id="WP_380898166.1">
    <property type="nucleotide sequence ID" value="NZ_JBHUFU010000003.1"/>
</dbReference>
<dbReference type="PANTHER" id="PTHR43130">
    <property type="entry name" value="ARAC-FAMILY TRANSCRIPTIONAL REGULATOR"/>
    <property type="match status" value="1"/>
</dbReference>
<protein>
    <submittedName>
        <fullName evidence="4">GlxA family transcriptional regulator</fullName>
    </submittedName>
</protein>
<dbReference type="SMART" id="SM00342">
    <property type="entry name" value="HTH_ARAC"/>
    <property type="match status" value="1"/>
</dbReference>
<evidence type="ECO:0000313" key="5">
    <source>
        <dbReference type="Proteomes" id="UP001597365"/>
    </source>
</evidence>
<evidence type="ECO:0000313" key="4">
    <source>
        <dbReference type="EMBL" id="MFD1829539.1"/>
    </source>
</evidence>